<dbReference type="HOGENOM" id="CLU_176445_0_0_1"/>
<evidence type="ECO:0000313" key="3">
    <source>
        <dbReference type="Proteomes" id="UP000030151"/>
    </source>
</evidence>
<proteinExistence type="predicted"/>
<name>A0A014QSQ8_9HYPO</name>
<dbReference type="EMBL" id="JELW01000064">
    <property type="protein sequence ID" value="EXU95818.1"/>
    <property type="molecule type" value="Genomic_DNA"/>
</dbReference>
<organism evidence="2 3">
    <name type="scientific">Metarhizium robertsii</name>
    <dbReference type="NCBI Taxonomy" id="568076"/>
    <lineage>
        <taxon>Eukaryota</taxon>
        <taxon>Fungi</taxon>
        <taxon>Dikarya</taxon>
        <taxon>Ascomycota</taxon>
        <taxon>Pezizomycotina</taxon>
        <taxon>Sordariomycetes</taxon>
        <taxon>Hypocreomycetidae</taxon>
        <taxon>Hypocreales</taxon>
        <taxon>Clavicipitaceae</taxon>
        <taxon>Metarhizium</taxon>
    </lineage>
</organism>
<comment type="caution">
    <text evidence="2">The sequence shown here is derived from an EMBL/GenBank/DDBJ whole genome shotgun (WGS) entry which is preliminary data.</text>
</comment>
<protein>
    <submittedName>
        <fullName evidence="2">Uncharacterized protein</fullName>
    </submittedName>
</protein>
<feature type="compositionally biased region" description="Basic and acidic residues" evidence="1">
    <location>
        <begin position="82"/>
        <end position="95"/>
    </location>
</feature>
<dbReference type="AlphaFoldDB" id="A0A014QSQ8"/>
<accession>A0A014QSQ8</accession>
<sequence>MSDPAHPHPNPRHPDYETGLTDEAVIEGHDLIQHAEEEEERVCSASNSSTTGQVFANHVNQMHPDKPEPTMPVANPPAGQQAKHDKKESTMDKVKHALHLNK</sequence>
<dbReference type="OrthoDB" id="5211489at2759"/>
<reference evidence="2 3" key="1">
    <citation type="submission" date="2014-02" db="EMBL/GenBank/DDBJ databases">
        <title>The genome sequence of the entomopathogenic fungus Metarhizium robertsii ARSEF 2575.</title>
        <authorList>
            <person name="Giuliano Garisto Donzelli B."/>
            <person name="Roe B.A."/>
            <person name="Macmil S.L."/>
            <person name="Krasnoff S.B."/>
            <person name="Gibson D.M."/>
        </authorList>
    </citation>
    <scope>NUCLEOTIDE SEQUENCE [LARGE SCALE GENOMIC DNA]</scope>
    <source>
        <strain evidence="2 3">ARSEF 2575</strain>
    </source>
</reference>
<evidence type="ECO:0000256" key="1">
    <source>
        <dbReference type="SAM" id="MobiDB-lite"/>
    </source>
</evidence>
<dbReference type="Proteomes" id="UP000030151">
    <property type="component" value="Unassembled WGS sequence"/>
</dbReference>
<evidence type="ECO:0000313" key="2">
    <source>
        <dbReference type="EMBL" id="EXU95818.1"/>
    </source>
</evidence>
<feature type="region of interest" description="Disordered" evidence="1">
    <location>
        <begin position="60"/>
        <end position="102"/>
    </location>
</feature>
<gene>
    <name evidence="2" type="ORF">X797_011120</name>
</gene>